<keyword evidence="4" id="KW-1185">Reference proteome</keyword>
<keyword evidence="1" id="KW-0175">Coiled coil</keyword>
<evidence type="ECO:0000313" key="3">
    <source>
        <dbReference type="EMBL" id="CAI2387856.1"/>
    </source>
</evidence>
<evidence type="ECO:0000256" key="2">
    <source>
        <dbReference type="SAM" id="MobiDB-lite"/>
    </source>
</evidence>
<protein>
    <submittedName>
        <fullName evidence="3">Uncharacterized protein</fullName>
    </submittedName>
</protein>
<evidence type="ECO:0000256" key="1">
    <source>
        <dbReference type="SAM" id="Coils"/>
    </source>
</evidence>
<feature type="compositionally biased region" description="Polar residues" evidence="2">
    <location>
        <begin position="98"/>
        <end position="114"/>
    </location>
</feature>
<name>A0AAD1YBR1_EUPCR</name>
<organism evidence="3 4">
    <name type="scientific">Euplotes crassus</name>
    <dbReference type="NCBI Taxonomy" id="5936"/>
    <lineage>
        <taxon>Eukaryota</taxon>
        <taxon>Sar</taxon>
        <taxon>Alveolata</taxon>
        <taxon>Ciliophora</taxon>
        <taxon>Intramacronucleata</taxon>
        <taxon>Spirotrichea</taxon>
        <taxon>Hypotrichia</taxon>
        <taxon>Euplotida</taxon>
        <taxon>Euplotidae</taxon>
        <taxon>Moneuplotes</taxon>
    </lineage>
</organism>
<dbReference type="Proteomes" id="UP001295684">
    <property type="component" value="Unassembled WGS sequence"/>
</dbReference>
<feature type="coiled-coil region" evidence="1">
    <location>
        <begin position="272"/>
        <end position="318"/>
    </location>
</feature>
<comment type="caution">
    <text evidence="3">The sequence shown here is derived from an EMBL/GenBank/DDBJ whole genome shotgun (WGS) entry which is preliminary data.</text>
</comment>
<feature type="region of interest" description="Disordered" evidence="2">
    <location>
        <begin position="88"/>
        <end position="117"/>
    </location>
</feature>
<sequence length="654" mass="76409">MKTTQEEYRKTQQNFKEALSSSSDKAKGEIAVKVRLKNKQSESRYKHPKIKRNYKAFNGIRPMFKQKLTGTSTTLNCSEKIRKYKVVRSKHKKENHNDNQPKMINNGNSKNHSSIPLLPKSDKIISTRDKCLTQRAKASFQNLAEEGKNFVPNSMVNKTVNQNGSLEKKNVFIAKKMDKNPSYLYRPENFLKDNIITVGTNPQENDKNASTQADNLVMTRSIVGSIELYQKHNRRNHFRAKSMSLNVGKDSTLSKKGIGTNMNQGVDKYRRKKSITIEYNGLKQLKKEVEERRKNVPSHKYESSITKKKKKIEELKKQSVDTMKLRGSRGYVLCKNGPQQLKSTDDQMTTFEDAQTASIYFHDSNRNIGEELFLETQDINLLEQKLKNRESRSKSRKQKIESQMSANHKIIDLKTKRHLELYKKRVKEWEAQERKVKKVLDRNKSENLHSAIDNFRLKKEQRELTEKMAPVLEKYGANKLWSMSLRRRDQIEKRIFKLSKGSRVENKQYLLMDDPAKEIQVVRRPKSSYTNYRKRSSDNIANLQYKKRNEWFKADDKRKHFGVNILPMTVPEKKFIIDQECIDGLAIKGDNKLEREIESIYKIKDKTKIIYKNLTTPTPPKDPNTKLPPFLDTQVLTTMEEEVIAIHHDQNLYA</sequence>
<dbReference type="AlphaFoldDB" id="A0AAD1YBR1"/>
<reference evidence="3" key="1">
    <citation type="submission" date="2023-07" db="EMBL/GenBank/DDBJ databases">
        <authorList>
            <consortium name="AG Swart"/>
            <person name="Singh M."/>
            <person name="Singh A."/>
            <person name="Seah K."/>
            <person name="Emmerich C."/>
        </authorList>
    </citation>
    <scope>NUCLEOTIDE SEQUENCE</scope>
    <source>
        <strain evidence="3">DP1</strain>
    </source>
</reference>
<feature type="compositionally biased region" description="Basic and acidic residues" evidence="2">
    <location>
        <begin position="1"/>
        <end position="10"/>
    </location>
</feature>
<evidence type="ECO:0000313" key="4">
    <source>
        <dbReference type="Proteomes" id="UP001295684"/>
    </source>
</evidence>
<feature type="region of interest" description="Disordered" evidence="2">
    <location>
        <begin position="1"/>
        <end position="28"/>
    </location>
</feature>
<accession>A0AAD1YBR1</accession>
<gene>
    <name evidence="3" type="ORF">ECRASSUSDP1_LOCUS29490</name>
</gene>
<dbReference type="EMBL" id="CAMPGE010030338">
    <property type="protein sequence ID" value="CAI2387856.1"/>
    <property type="molecule type" value="Genomic_DNA"/>
</dbReference>
<feature type="compositionally biased region" description="Polar residues" evidence="2">
    <location>
        <begin position="11"/>
        <end position="23"/>
    </location>
</feature>
<proteinExistence type="predicted"/>